<protein>
    <submittedName>
        <fullName evidence="1">10836_t:CDS:1</fullName>
    </submittedName>
</protein>
<dbReference type="EMBL" id="CAJVPQ010018671">
    <property type="protein sequence ID" value="CAG8751634.1"/>
    <property type="molecule type" value="Genomic_DNA"/>
</dbReference>
<gene>
    <name evidence="1" type="ORF">FCALED_LOCUS16360</name>
</gene>
<dbReference type="AlphaFoldDB" id="A0A9N9IX58"/>
<accession>A0A9N9IX58</accession>
<keyword evidence="2" id="KW-1185">Reference proteome</keyword>
<proteinExistence type="predicted"/>
<feature type="non-terminal residue" evidence="1">
    <location>
        <position position="1"/>
    </location>
</feature>
<dbReference type="Proteomes" id="UP000789570">
    <property type="component" value="Unassembled WGS sequence"/>
</dbReference>
<evidence type="ECO:0000313" key="1">
    <source>
        <dbReference type="EMBL" id="CAG8751634.1"/>
    </source>
</evidence>
<feature type="non-terminal residue" evidence="1">
    <location>
        <position position="373"/>
    </location>
</feature>
<name>A0A9N9IX58_9GLOM</name>
<comment type="caution">
    <text evidence="1">The sequence shown here is derived from an EMBL/GenBank/DDBJ whole genome shotgun (WGS) entry which is preliminary data.</text>
</comment>
<organism evidence="1 2">
    <name type="scientific">Funneliformis caledonium</name>
    <dbReference type="NCBI Taxonomy" id="1117310"/>
    <lineage>
        <taxon>Eukaryota</taxon>
        <taxon>Fungi</taxon>
        <taxon>Fungi incertae sedis</taxon>
        <taxon>Mucoromycota</taxon>
        <taxon>Glomeromycotina</taxon>
        <taxon>Glomeromycetes</taxon>
        <taxon>Glomerales</taxon>
        <taxon>Glomeraceae</taxon>
        <taxon>Funneliformis</taxon>
    </lineage>
</organism>
<reference evidence="1" key="1">
    <citation type="submission" date="2021-06" db="EMBL/GenBank/DDBJ databases">
        <authorList>
            <person name="Kallberg Y."/>
            <person name="Tangrot J."/>
            <person name="Rosling A."/>
        </authorList>
    </citation>
    <scope>NUCLEOTIDE SEQUENCE</scope>
    <source>
        <strain evidence="1">UK204</strain>
    </source>
</reference>
<dbReference type="OrthoDB" id="2420603at2759"/>
<evidence type="ECO:0000313" key="2">
    <source>
        <dbReference type="Proteomes" id="UP000789570"/>
    </source>
</evidence>
<sequence length="373" mass="44076">AEQRLTIATVATKQVEEYALSTTLDVHTEQRIEKRPLYTEPTIDEEEFDEESMFFEPSNITKIQEIVTETIERTINNGWEVKLLKWQQHALKQLINGVQYPSEQSIYNILCASSIFYFQQERRPTYTGFLTTNEIADIRSHVLSKFEIIEIPDRVKEYVKENKKDYQQCSLEEIERFLKRDIGKQVDEKLLVRTFFRLLEECVLWDPIVNLDELTEGIFVVDYIAPLFNRTIHYFNYIHDVKSYASELRRGHGRKPDYKLNNRNGTRTAVFGEVTSPKRQNDSHKVNWDIYRGATHAKDDIDYDINQRGKELQSHEKKRIVTIVRGYKMSVCIMELYSPGIYLFVEVASCNVPRNVRDLEQIMIFYQILMSIR</sequence>